<evidence type="ECO:0000256" key="1">
    <source>
        <dbReference type="SAM" id="MobiDB-lite"/>
    </source>
</evidence>
<protein>
    <submittedName>
        <fullName evidence="2">Uncharacterized protein</fullName>
    </submittedName>
</protein>
<accession>F2S807</accession>
<dbReference type="EMBL" id="GG698525">
    <property type="protein sequence ID" value="EGD99694.1"/>
    <property type="molecule type" value="Genomic_DNA"/>
</dbReference>
<keyword evidence="3" id="KW-1185">Reference proteome</keyword>
<feature type="region of interest" description="Disordered" evidence="1">
    <location>
        <begin position="1"/>
        <end position="26"/>
    </location>
</feature>
<feature type="compositionally biased region" description="Polar residues" evidence="1">
    <location>
        <begin position="1"/>
        <end position="19"/>
    </location>
</feature>
<dbReference type="AlphaFoldDB" id="F2S807"/>
<organism evidence="2 3">
    <name type="scientific">Trichophyton tonsurans (strain CBS 112818)</name>
    <name type="common">Scalp ringworm fungus</name>
    <dbReference type="NCBI Taxonomy" id="647933"/>
    <lineage>
        <taxon>Eukaryota</taxon>
        <taxon>Fungi</taxon>
        <taxon>Dikarya</taxon>
        <taxon>Ascomycota</taxon>
        <taxon>Pezizomycotina</taxon>
        <taxon>Eurotiomycetes</taxon>
        <taxon>Eurotiomycetidae</taxon>
        <taxon>Onygenales</taxon>
        <taxon>Arthrodermataceae</taxon>
        <taxon>Trichophyton</taxon>
    </lineage>
</organism>
<gene>
    <name evidence="2" type="ORF">TESG_07035</name>
</gene>
<evidence type="ECO:0000313" key="2">
    <source>
        <dbReference type="EMBL" id="EGD99694.1"/>
    </source>
</evidence>
<reference evidence="3" key="1">
    <citation type="journal article" date="2012" name="MBio">
        <title>Comparative genome analysis of Trichophyton rubrum and related dermatophytes reveals candidate genes involved in infection.</title>
        <authorList>
            <person name="Martinez D.A."/>
            <person name="Oliver B.G."/>
            <person name="Graeser Y."/>
            <person name="Goldberg J.M."/>
            <person name="Li W."/>
            <person name="Martinez-Rossi N.M."/>
            <person name="Monod M."/>
            <person name="Shelest E."/>
            <person name="Barton R.C."/>
            <person name="Birch E."/>
            <person name="Brakhage A.A."/>
            <person name="Chen Z."/>
            <person name="Gurr S.J."/>
            <person name="Heiman D."/>
            <person name="Heitman J."/>
            <person name="Kosti I."/>
            <person name="Rossi A."/>
            <person name="Saif S."/>
            <person name="Samalova M."/>
            <person name="Saunders C.W."/>
            <person name="Shea T."/>
            <person name="Summerbell R.C."/>
            <person name="Xu J."/>
            <person name="Young S."/>
            <person name="Zeng Q."/>
            <person name="Birren B.W."/>
            <person name="Cuomo C.A."/>
            <person name="White T.C."/>
        </authorList>
    </citation>
    <scope>NUCLEOTIDE SEQUENCE [LARGE SCALE GENOMIC DNA]</scope>
    <source>
        <strain evidence="3">CBS 112818</strain>
    </source>
</reference>
<evidence type="ECO:0000313" key="3">
    <source>
        <dbReference type="Proteomes" id="UP000009172"/>
    </source>
</evidence>
<dbReference type="Proteomes" id="UP000009172">
    <property type="component" value="Unassembled WGS sequence"/>
</dbReference>
<name>F2S807_TRIT1</name>
<dbReference type="HOGENOM" id="CLU_151394_0_0_1"/>
<proteinExistence type="predicted"/>
<sequence>MPQTTPPRSAESSGNQNVVSLPGAPLTRLHLPTRHSKVDYEYLKMLDSQSLTTYVKAMSEKEREEFCRVLSIPRYKGPSIPYDNSSDIAFEQGKLFATLYSSSDTAISHLTHLP</sequence>